<evidence type="ECO:0000256" key="4">
    <source>
        <dbReference type="ARBA" id="ARBA00022847"/>
    </source>
</evidence>
<dbReference type="AlphaFoldDB" id="A0A813GQ71"/>
<reference evidence="9" key="1">
    <citation type="submission" date="2021-02" db="EMBL/GenBank/DDBJ databases">
        <authorList>
            <person name="Dougan E. K."/>
            <person name="Rhodes N."/>
            <person name="Thang M."/>
            <person name="Chan C."/>
        </authorList>
    </citation>
    <scope>NUCLEOTIDE SEQUENCE</scope>
</reference>
<keyword evidence="3 8" id="KW-0812">Transmembrane</keyword>
<dbReference type="GO" id="GO:0016020">
    <property type="term" value="C:membrane"/>
    <property type="evidence" value="ECO:0007669"/>
    <property type="project" value="UniProtKB-SubCell"/>
</dbReference>
<evidence type="ECO:0000256" key="8">
    <source>
        <dbReference type="SAM" id="Phobius"/>
    </source>
</evidence>
<dbReference type="Pfam" id="PF10274">
    <property type="entry name" value="ParcG"/>
    <property type="match status" value="1"/>
</dbReference>
<dbReference type="Proteomes" id="UP000654075">
    <property type="component" value="Unassembled WGS sequence"/>
</dbReference>
<accession>A0A813GQ71</accession>
<dbReference type="SUPFAM" id="SSF48371">
    <property type="entry name" value="ARM repeat"/>
    <property type="match status" value="1"/>
</dbReference>
<dbReference type="OrthoDB" id="2250022at2759"/>
<keyword evidence="6 8" id="KW-0472">Membrane</keyword>
<dbReference type="GO" id="GO:0015293">
    <property type="term" value="F:symporter activity"/>
    <property type="evidence" value="ECO:0007669"/>
    <property type="project" value="UniProtKB-KW"/>
</dbReference>
<proteinExistence type="predicted"/>
<dbReference type="InterPro" id="IPR019399">
    <property type="entry name" value="Parkin_co-regulated_protein"/>
</dbReference>
<evidence type="ECO:0000313" key="9">
    <source>
        <dbReference type="EMBL" id="CAE8628514.1"/>
    </source>
</evidence>
<gene>
    <name evidence="9" type="ORF">PGLA1383_LOCUS45129</name>
</gene>
<feature type="transmembrane region" description="Helical" evidence="8">
    <location>
        <begin position="212"/>
        <end position="233"/>
    </location>
</feature>
<dbReference type="InterPro" id="IPR016024">
    <property type="entry name" value="ARM-type_fold"/>
</dbReference>
<dbReference type="Gene3D" id="1.20.1250.20">
    <property type="entry name" value="MFS general substrate transporter like domains"/>
    <property type="match status" value="1"/>
</dbReference>
<keyword evidence="4" id="KW-0769">Symport</keyword>
<feature type="region of interest" description="Disordered" evidence="7">
    <location>
        <begin position="507"/>
        <end position="530"/>
    </location>
</feature>
<keyword evidence="5 8" id="KW-1133">Transmembrane helix</keyword>
<protein>
    <submittedName>
        <fullName evidence="9">Uncharacterized protein</fullName>
    </submittedName>
</protein>
<evidence type="ECO:0000256" key="3">
    <source>
        <dbReference type="ARBA" id="ARBA00022692"/>
    </source>
</evidence>
<feature type="transmembrane region" description="Helical" evidence="8">
    <location>
        <begin position="182"/>
        <end position="200"/>
    </location>
</feature>
<feature type="transmembrane region" description="Helical" evidence="8">
    <location>
        <begin position="152"/>
        <end position="170"/>
    </location>
</feature>
<evidence type="ECO:0000256" key="2">
    <source>
        <dbReference type="ARBA" id="ARBA00022448"/>
    </source>
</evidence>
<dbReference type="GO" id="GO:0030544">
    <property type="term" value="F:Hsp70 protein binding"/>
    <property type="evidence" value="ECO:0007669"/>
    <property type="project" value="TreeGrafter"/>
</dbReference>
<dbReference type="InterPro" id="IPR036259">
    <property type="entry name" value="MFS_trans_sf"/>
</dbReference>
<evidence type="ECO:0000256" key="7">
    <source>
        <dbReference type="SAM" id="MobiDB-lite"/>
    </source>
</evidence>
<evidence type="ECO:0000256" key="5">
    <source>
        <dbReference type="ARBA" id="ARBA00022989"/>
    </source>
</evidence>
<dbReference type="PANTHER" id="PTHR21207:SF2">
    <property type="entry name" value="PARKIN COREGULATED GENE PROTEIN"/>
    <property type="match status" value="1"/>
</dbReference>
<dbReference type="SUPFAM" id="SSF103473">
    <property type="entry name" value="MFS general substrate transporter"/>
    <property type="match status" value="1"/>
</dbReference>
<feature type="transmembrane region" description="Helical" evidence="8">
    <location>
        <begin position="6"/>
        <end position="29"/>
    </location>
</feature>
<keyword evidence="2" id="KW-0813">Transport</keyword>
<feature type="compositionally biased region" description="Polar residues" evidence="7">
    <location>
        <begin position="507"/>
        <end position="517"/>
    </location>
</feature>
<feature type="transmembrane region" description="Helical" evidence="8">
    <location>
        <begin position="245"/>
        <end position="265"/>
    </location>
</feature>
<dbReference type="Pfam" id="PF07690">
    <property type="entry name" value="MFS_1"/>
    <property type="match status" value="1"/>
</dbReference>
<feature type="transmembrane region" description="Helical" evidence="8">
    <location>
        <begin position="114"/>
        <end position="132"/>
    </location>
</feature>
<comment type="caution">
    <text evidence="9">The sequence shown here is derived from an EMBL/GenBank/DDBJ whole genome shotgun (WGS) entry which is preliminary data.</text>
</comment>
<dbReference type="EMBL" id="CAJNNV010029413">
    <property type="protein sequence ID" value="CAE8628514.1"/>
    <property type="molecule type" value="Genomic_DNA"/>
</dbReference>
<organism evidence="9 10">
    <name type="scientific">Polarella glacialis</name>
    <name type="common">Dinoflagellate</name>
    <dbReference type="NCBI Taxonomy" id="89957"/>
    <lineage>
        <taxon>Eukaryota</taxon>
        <taxon>Sar</taxon>
        <taxon>Alveolata</taxon>
        <taxon>Dinophyceae</taxon>
        <taxon>Suessiales</taxon>
        <taxon>Suessiaceae</taxon>
        <taxon>Polarella</taxon>
    </lineage>
</organism>
<dbReference type="PANTHER" id="PTHR21207">
    <property type="entry name" value="PARKIN COREGULATED GENE PROTEIN PARK2 COREGULATED"/>
    <property type="match status" value="1"/>
</dbReference>
<dbReference type="FunFam" id="1.20.1250.20:FF:000003">
    <property type="entry name" value="Solute carrier family 17 member 3"/>
    <property type="match status" value="1"/>
</dbReference>
<name>A0A813GQ71_POLGL</name>
<sequence>VVITSVGWPAMFYSFGILGLVWAAVWAVFGKDYVADDGLSAAASESSAAGGREEATTEEEAPIPWKQILSSAPLWGVIVAHFCHDWGMYALLTWTPTYLNQSLGFDLQGSSEITVIPSVLAIATALLAGTVADRLRDEGWELTAVRKTMQSLAFAVPALCLGLVGALGSLPEAESPSRIVPIVLLTLGIAGGSFSLAGLYSSHADLSTKYSGIVNGVSTTFGALAGVCSNAYAGQVLARGDSWAQAIFMPSVVCYFVGWAAYVALYDATPRDWDAEAAQTLGRYLSSQGDCIDLTCNPGMTTAFLQYCFFFDTESFKRHDSKMLSDESDFVRLKYSSLVPLSPPTPLIDFTPCPENCSAASRNSSTPAFTSSWAGGLWISFTNVNLALKDPQGLTATMAYTSRISAAAQLVPHLVQQDEFQRMVNPDRKKLDKLMGRLPRGQESPFGDFPTDYSRPKESMKAMRSGAMKLAGSATLVTPRGPMSARSNHKDSQPTPRSLLEIRKASTQPFEISSPRQGRQHAPPKAGAFQRRSIEASEFRRFYDRNDLPIQIQHAGTQNRIQWKVDVEKLDYHHYLPIFFDGLREKEEPYRFFAVEGVYNLLEKGGSKILPVVPQLIIPIKKALNTRDPEVVVTALKVLQTLVLSAEMVGEALVPYYRQLLPVFNIFKSATPSTFDKMDYGQRKRTDIGALIDETLEIFETHGGEDAFINIKYMIPTYESCMTA</sequence>
<feature type="non-terminal residue" evidence="9">
    <location>
        <position position="1"/>
    </location>
</feature>
<evidence type="ECO:0000256" key="6">
    <source>
        <dbReference type="ARBA" id="ARBA00023136"/>
    </source>
</evidence>
<evidence type="ECO:0000313" key="10">
    <source>
        <dbReference type="Proteomes" id="UP000654075"/>
    </source>
</evidence>
<keyword evidence="10" id="KW-1185">Reference proteome</keyword>
<dbReference type="InterPro" id="IPR011701">
    <property type="entry name" value="MFS"/>
</dbReference>
<comment type="subcellular location">
    <subcellularLocation>
        <location evidence="1">Membrane</location>
        <topology evidence="1">Multi-pass membrane protein</topology>
    </subcellularLocation>
</comment>
<evidence type="ECO:0000256" key="1">
    <source>
        <dbReference type="ARBA" id="ARBA00004141"/>
    </source>
</evidence>
<dbReference type="GO" id="GO:0051879">
    <property type="term" value="F:Hsp90 protein binding"/>
    <property type="evidence" value="ECO:0007669"/>
    <property type="project" value="TreeGrafter"/>
</dbReference>